<protein>
    <recommendedName>
        <fullName evidence="3">Reverse transcriptase/retrotransposon-derived protein RNase H-like domain-containing protein</fullName>
    </recommendedName>
</protein>
<dbReference type="SUPFAM" id="SSF56672">
    <property type="entry name" value="DNA/RNA polymerases"/>
    <property type="match status" value="1"/>
</dbReference>
<evidence type="ECO:0008006" key="3">
    <source>
        <dbReference type="Google" id="ProtNLM"/>
    </source>
</evidence>
<evidence type="ECO:0000313" key="2">
    <source>
        <dbReference type="Proteomes" id="UP000596742"/>
    </source>
</evidence>
<proteinExistence type="predicted"/>
<accession>A0A8B6DJM5</accession>
<organism evidence="1 2">
    <name type="scientific">Mytilus galloprovincialis</name>
    <name type="common">Mediterranean mussel</name>
    <dbReference type="NCBI Taxonomy" id="29158"/>
    <lineage>
        <taxon>Eukaryota</taxon>
        <taxon>Metazoa</taxon>
        <taxon>Spiralia</taxon>
        <taxon>Lophotrochozoa</taxon>
        <taxon>Mollusca</taxon>
        <taxon>Bivalvia</taxon>
        <taxon>Autobranchia</taxon>
        <taxon>Pteriomorphia</taxon>
        <taxon>Mytilida</taxon>
        <taxon>Mytiloidea</taxon>
        <taxon>Mytilidae</taxon>
        <taxon>Mytilinae</taxon>
        <taxon>Mytilus</taxon>
    </lineage>
</organism>
<sequence length="65" mass="7459">MADRLKPFRQLIKPGTPFLWDNQLETLFQETKTVIVSEIEEGVRIFDKSKPTCLATDWSKSGLGF</sequence>
<dbReference type="OrthoDB" id="6108512at2759"/>
<gene>
    <name evidence="1" type="ORF">MGAL_10B001341</name>
</gene>
<name>A0A8B6DJM5_MYTGA</name>
<comment type="caution">
    <text evidence="1">The sequence shown here is derived from an EMBL/GenBank/DDBJ whole genome shotgun (WGS) entry which is preliminary data.</text>
</comment>
<dbReference type="InterPro" id="IPR043502">
    <property type="entry name" value="DNA/RNA_pol_sf"/>
</dbReference>
<evidence type="ECO:0000313" key="1">
    <source>
        <dbReference type="EMBL" id="VDI20149.1"/>
    </source>
</evidence>
<dbReference type="EMBL" id="UYJE01003543">
    <property type="protein sequence ID" value="VDI20149.1"/>
    <property type="molecule type" value="Genomic_DNA"/>
</dbReference>
<dbReference type="AlphaFoldDB" id="A0A8B6DJM5"/>
<reference evidence="1" key="1">
    <citation type="submission" date="2018-11" db="EMBL/GenBank/DDBJ databases">
        <authorList>
            <person name="Alioto T."/>
            <person name="Alioto T."/>
        </authorList>
    </citation>
    <scope>NUCLEOTIDE SEQUENCE</scope>
</reference>
<keyword evidence="2" id="KW-1185">Reference proteome</keyword>
<dbReference type="Proteomes" id="UP000596742">
    <property type="component" value="Unassembled WGS sequence"/>
</dbReference>